<sequence length="373" mass="43119">MSFSGIRLFKVFGIEVNLDYSWFIAFFLITITLAEGFYPSFYPELPKINYYLVSIVSAITLFISVLLHELSHSLVAMRYGIPVKDIYLFIFGGVALFQDEPKTPSQEFKIAIAGPLMSFFLASLFFTAVYFYPKDDLFNGFLNYVFMVNFFLGAFNLIPAFPLDGGRIFRSILWSKYGILKATEIASKLGNIFGIILILLGIFSLFTGSIVNGIWLSFLGFFIKRASKEALLSTKLNYILSRFRVENVMNVMNPVPADLPLLEFITYERPITRLYPVLLKDGRILFLDTRDLSKIPYYKQEELILNDVVKPIDIYVLPDEKLSRAYSYMRKNNLEEIPVKYNNTFLGILRRSDIEDIISRYLREINESTNHRR</sequence>
<evidence type="ECO:0000256" key="3">
    <source>
        <dbReference type="ARBA" id="ARBA00022475"/>
    </source>
</evidence>
<dbReference type="GO" id="GO:0008237">
    <property type="term" value="F:metallopeptidase activity"/>
    <property type="evidence" value="ECO:0007669"/>
    <property type="project" value="UniProtKB-UniRule"/>
</dbReference>
<dbReference type="EMBL" id="CP001229">
    <property type="protein sequence ID" value="ACN98819.1"/>
    <property type="molecule type" value="Genomic_DNA"/>
</dbReference>
<reference evidence="19 20" key="1">
    <citation type="journal article" date="2009" name="J. Bacteriol.">
        <title>Complete and draft genome sequences of six members of the Aquificales.</title>
        <authorList>
            <person name="Reysenbach A.L."/>
            <person name="Hamamura N."/>
            <person name="Podar M."/>
            <person name="Griffiths E."/>
            <person name="Ferreira S."/>
            <person name="Hochstein R."/>
            <person name="Heidelberg J."/>
            <person name="Johnson J."/>
            <person name="Mead D."/>
            <person name="Pohorille A."/>
            <person name="Sarmiento M."/>
            <person name="Schweighofer K."/>
            <person name="Seshadri R."/>
            <person name="Voytek M.A."/>
        </authorList>
    </citation>
    <scope>NUCLEOTIDE SEQUENCE [LARGE SCALE GENOMIC DNA]</scope>
    <source>
        <strain evidence="20">Az-Fu1 / DSM 15241 / OCM 825</strain>
    </source>
</reference>
<dbReference type="Pfam" id="PF00571">
    <property type="entry name" value="CBS"/>
    <property type="match status" value="1"/>
</dbReference>
<dbReference type="GO" id="GO:0005886">
    <property type="term" value="C:plasma membrane"/>
    <property type="evidence" value="ECO:0007669"/>
    <property type="project" value="UniProtKB-SubCell"/>
</dbReference>
<keyword evidence="11 14" id="KW-0482">Metalloprotease</keyword>
<name>C1DU61_SULAA</name>
<keyword evidence="12" id="KW-0129">CBS domain</keyword>
<evidence type="ECO:0000256" key="7">
    <source>
        <dbReference type="ARBA" id="ARBA00022737"/>
    </source>
</evidence>
<feature type="binding site" evidence="16">
    <location>
        <position position="68"/>
    </location>
    <ligand>
        <name>Zn(2+)</name>
        <dbReference type="ChEBI" id="CHEBI:29105"/>
        <note>catalytic</note>
    </ligand>
</feature>
<dbReference type="STRING" id="204536.SULAZ_0663"/>
<dbReference type="Gene3D" id="3.10.580.10">
    <property type="entry name" value="CBS-domain"/>
    <property type="match status" value="1"/>
</dbReference>
<feature type="transmembrane region" description="Helical" evidence="14">
    <location>
        <begin position="79"/>
        <end position="98"/>
    </location>
</feature>
<feature type="domain" description="Peptidase M50" evidence="18">
    <location>
        <begin position="58"/>
        <end position="133"/>
    </location>
</feature>
<keyword evidence="5 14" id="KW-0812">Transmembrane</keyword>
<dbReference type="RefSeq" id="WP_012674140.1">
    <property type="nucleotide sequence ID" value="NC_012438.1"/>
</dbReference>
<feature type="transmembrane region" description="Helical" evidence="14">
    <location>
        <begin position="50"/>
        <end position="67"/>
    </location>
</feature>
<feature type="binding site" evidence="16">
    <location>
        <position position="164"/>
    </location>
    <ligand>
        <name>Zn(2+)</name>
        <dbReference type="ChEBI" id="CHEBI:29105"/>
        <note>catalytic</note>
    </ligand>
</feature>
<dbReference type="eggNOG" id="COG0517">
    <property type="taxonomic scope" value="Bacteria"/>
</dbReference>
<evidence type="ECO:0000256" key="16">
    <source>
        <dbReference type="PIRSR" id="PIRSR006404-2"/>
    </source>
</evidence>
<keyword evidence="10 14" id="KW-1133">Transmembrane helix</keyword>
<evidence type="ECO:0000256" key="8">
    <source>
        <dbReference type="ARBA" id="ARBA00022801"/>
    </source>
</evidence>
<dbReference type="CDD" id="cd06164">
    <property type="entry name" value="S2P-M50_SpoIVFB_CBS"/>
    <property type="match status" value="1"/>
</dbReference>
<evidence type="ECO:0000313" key="19">
    <source>
        <dbReference type="EMBL" id="ACN98819.1"/>
    </source>
</evidence>
<accession>C1DU61</accession>
<evidence type="ECO:0000256" key="14">
    <source>
        <dbReference type="PIRNR" id="PIRNR006404"/>
    </source>
</evidence>
<dbReference type="Proteomes" id="UP000001369">
    <property type="component" value="Chromosome"/>
</dbReference>
<feature type="transmembrane region" description="Helical" evidence="14">
    <location>
        <begin position="190"/>
        <end position="223"/>
    </location>
</feature>
<feature type="active site" evidence="15">
    <location>
        <position position="69"/>
    </location>
</feature>
<keyword evidence="8 14" id="KW-0378">Hydrolase</keyword>
<evidence type="ECO:0000256" key="1">
    <source>
        <dbReference type="ARBA" id="ARBA00004651"/>
    </source>
</evidence>
<keyword evidence="7" id="KW-0677">Repeat</keyword>
<comment type="cofactor">
    <cofactor evidence="14 16">
        <name>Zn(2+)</name>
        <dbReference type="ChEBI" id="CHEBI:29105"/>
    </cofactor>
    <text evidence="14 16">Binds 1 zinc ion per subunit.</text>
</comment>
<dbReference type="InterPro" id="IPR046342">
    <property type="entry name" value="CBS_dom_sf"/>
</dbReference>
<dbReference type="KEGG" id="saf:SULAZ_0663"/>
<comment type="similarity">
    <text evidence="2 14">Belongs to the peptidase M50B family.</text>
</comment>
<dbReference type="InterPro" id="IPR008915">
    <property type="entry name" value="Peptidase_M50"/>
</dbReference>
<keyword evidence="4 14" id="KW-0645">Protease</keyword>
<dbReference type="PANTHER" id="PTHR39188:SF3">
    <property type="entry name" value="STAGE IV SPORULATION PROTEIN FB"/>
    <property type="match status" value="1"/>
</dbReference>
<keyword evidence="20" id="KW-1185">Reference proteome</keyword>
<dbReference type="eggNOG" id="COG1994">
    <property type="taxonomic scope" value="Bacteria"/>
</dbReference>
<dbReference type="Pfam" id="PF02163">
    <property type="entry name" value="Peptidase_M50"/>
    <property type="match status" value="2"/>
</dbReference>
<dbReference type="GO" id="GO:0006508">
    <property type="term" value="P:proteolysis"/>
    <property type="evidence" value="ECO:0007669"/>
    <property type="project" value="UniProtKB-KW"/>
</dbReference>
<evidence type="ECO:0000256" key="15">
    <source>
        <dbReference type="PIRSR" id="PIRSR006404-1"/>
    </source>
</evidence>
<feature type="domain" description="Peptidase M50" evidence="18">
    <location>
        <begin position="140"/>
        <end position="196"/>
    </location>
</feature>
<dbReference type="PANTHER" id="PTHR39188">
    <property type="entry name" value="MEMBRANE-ASSOCIATED ZINC METALLOPROTEASE M50B"/>
    <property type="match status" value="1"/>
</dbReference>
<feature type="binding site" evidence="16">
    <location>
        <position position="72"/>
    </location>
    <ligand>
        <name>Zn(2+)</name>
        <dbReference type="ChEBI" id="CHEBI:29105"/>
        <note>catalytic</note>
    </ligand>
</feature>
<proteinExistence type="inferred from homology"/>
<evidence type="ECO:0000259" key="17">
    <source>
        <dbReference type="Pfam" id="PF00571"/>
    </source>
</evidence>
<evidence type="ECO:0000256" key="2">
    <source>
        <dbReference type="ARBA" id="ARBA00007931"/>
    </source>
</evidence>
<feature type="domain" description="CBS" evidence="17">
    <location>
        <begin position="314"/>
        <end position="357"/>
    </location>
</feature>
<evidence type="ECO:0000313" key="20">
    <source>
        <dbReference type="Proteomes" id="UP000001369"/>
    </source>
</evidence>
<dbReference type="SUPFAM" id="SSF54631">
    <property type="entry name" value="CBS-domain pair"/>
    <property type="match status" value="1"/>
</dbReference>
<dbReference type="InterPro" id="IPR000644">
    <property type="entry name" value="CBS_dom"/>
</dbReference>
<evidence type="ECO:0000256" key="13">
    <source>
        <dbReference type="ARBA" id="ARBA00023136"/>
    </source>
</evidence>
<dbReference type="InterPro" id="IPR016483">
    <property type="entry name" value="UCP006404_Pept_M50_CBS"/>
</dbReference>
<dbReference type="GO" id="GO:0046872">
    <property type="term" value="F:metal ion binding"/>
    <property type="evidence" value="ECO:0007669"/>
    <property type="project" value="UniProtKB-UniRule"/>
</dbReference>
<keyword evidence="3 14" id="KW-1003">Cell membrane</keyword>
<comment type="subcellular location">
    <subcellularLocation>
        <location evidence="1 14">Cell membrane</location>
        <topology evidence="1 14">Multi-pass membrane protein</topology>
    </subcellularLocation>
</comment>
<evidence type="ECO:0000259" key="18">
    <source>
        <dbReference type="Pfam" id="PF02163"/>
    </source>
</evidence>
<feature type="transmembrane region" description="Helical" evidence="14">
    <location>
        <begin position="20"/>
        <end position="38"/>
    </location>
</feature>
<feature type="transmembrane region" description="Helical" evidence="14">
    <location>
        <begin position="110"/>
        <end position="132"/>
    </location>
</feature>
<dbReference type="AlphaFoldDB" id="C1DU61"/>
<dbReference type="OrthoDB" id="9800627at2"/>
<dbReference type="PIRSF" id="PIRSF006404">
    <property type="entry name" value="UCP006404_Pept_M50_CBS"/>
    <property type="match status" value="1"/>
</dbReference>
<evidence type="ECO:0000256" key="5">
    <source>
        <dbReference type="ARBA" id="ARBA00022692"/>
    </source>
</evidence>
<evidence type="ECO:0000256" key="12">
    <source>
        <dbReference type="ARBA" id="ARBA00023122"/>
    </source>
</evidence>
<protein>
    <recommendedName>
        <fullName evidence="14">Zinc metalloprotease</fullName>
    </recommendedName>
</protein>
<evidence type="ECO:0000256" key="11">
    <source>
        <dbReference type="ARBA" id="ARBA00023049"/>
    </source>
</evidence>
<keyword evidence="6 14" id="KW-0479">Metal-binding</keyword>
<evidence type="ECO:0000256" key="9">
    <source>
        <dbReference type="ARBA" id="ARBA00022833"/>
    </source>
</evidence>
<keyword evidence="9 14" id="KW-0862">Zinc</keyword>
<evidence type="ECO:0000256" key="4">
    <source>
        <dbReference type="ARBA" id="ARBA00022670"/>
    </source>
</evidence>
<organism evidence="19 20">
    <name type="scientific">Sulfurihydrogenibium azorense (strain DSM 15241 / OCM 825 / Az-Fu1)</name>
    <dbReference type="NCBI Taxonomy" id="204536"/>
    <lineage>
        <taxon>Bacteria</taxon>
        <taxon>Pseudomonadati</taxon>
        <taxon>Aquificota</taxon>
        <taxon>Aquificia</taxon>
        <taxon>Aquificales</taxon>
        <taxon>Hydrogenothermaceae</taxon>
        <taxon>Sulfurihydrogenibium</taxon>
    </lineage>
</organism>
<keyword evidence="13 14" id="KW-0472">Membrane</keyword>
<evidence type="ECO:0000256" key="10">
    <source>
        <dbReference type="ARBA" id="ARBA00022989"/>
    </source>
</evidence>
<feature type="transmembrane region" description="Helical" evidence="14">
    <location>
        <begin position="144"/>
        <end position="169"/>
    </location>
</feature>
<gene>
    <name evidence="19" type="ordered locus">SULAZ_0663</name>
</gene>
<dbReference type="HOGENOM" id="CLU_037123_1_2_0"/>
<evidence type="ECO:0000256" key="6">
    <source>
        <dbReference type="ARBA" id="ARBA00022723"/>
    </source>
</evidence>